<dbReference type="RefSeq" id="WP_108635265.1">
    <property type="nucleotide sequence ID" value="NZ_QCXX01000005.1"/>
</dbReference>
<dbReference type="CDD" id="cd02966">
    <property type="entry name" value="TlpA_like_family"/>
    <property type="match status" value="1"/>
</dbReference>
<dbReference type="Pfam" id="PF13905">
    <property type="entry name" value="Thioredoxin_8"/>
    <property type="match status" value="1"/>
</dbReference>
<accession>A0A363NQD0</accession>
<keyword evidence="2" id="KW-0201">Cytochrome c-type biogenesis</keyword>
<keyword evidence="7" id="KW-1185">Reference proteome</keyword>
<dbReference type="AlphaFoldDB" id="A0A363NQD0"/>
<evidence type="ECO:0000313" key="7">
    <source>
        <dbReference type="Proteomes" id="UP000250831"/>
    </source>
</evidence>
<dbReference type="Proteomes" id="UP000250831">
    <property type="component" value="Unassembled WGS sequence"/>
</dbReference>
<evidence type="ECO:0000256" key="1">
    <source>
        <dbReference type="ARBA" id="ARBA00004196"/>
    </source>
</evidence>
<proteinExistence type="predicted"/>
<dbReference type="GO" id="GO:0030313">
    <property type="term" value="C:cell envelope"/>
    <property type="evidence" value="ECO:0007669"/>
    <property type="project" value="UniProtKB-SubCell"/>
</dbReference>
<dbReference type="InterPro" id="IPR050553">
    <property type="entry name" value="Thioredoxin_ResA/DsbE_sf"/>
</dbReference>
<dbReference type="SUPFAM" id="SSF52833">
    <property type="entry name" value="Thioredoxin-like"/>
    <property type="match status" value="1"/>
</dbReference>
<dbReference type="InterPro" id="IPR012336">
    <property type="entry name" value="Thioredoxin-like_fold"/>
</dbReference>
<comment type="subcellular location">
    <subcellularLocation>
        <location evidence="1">Cell envelope</location>
    </subcellularLocation>
</comment>
<comment type="caution">
    <text evidence="6">The sequence shown here is derived from an EMBL/GenBank/DDBJ whole genome shotgun (WGS) entry which is preliminary data.</text>
</comment>
<reference evidence="6 7" key="1">
    <citation type="submission" date="2018-04" db="EMBL/GenBank/DDBJ databases">
        <title>Sphingobacterium sp. M46 Genome.</title>
        <authorList>
            <person name="Cheng J."/>
            <person name="Li Y."/>
        </authorList>
    </citation>
    <scope>NUCLEOTIDE SEQUENCE [LARGE SCALE GENOMIC DNA]</scope>
    <source>
        <strain evidence="6 7">M46</strain>
    </source>
</reference>
<evidence type="ECO:0000256" key="3">
    <source>
        <dbReference type="ARBA" id="ARBA00023157"/>
    </source>
</evidence>
<dbReference type="Gene3D" id="3.40.30.10">
    <property type="entry name" value="Glutaredoxin"/>
    <property type="match status" value="1"/>
</dbReference>
<evidence type="ECO:0000256" key="2">
    <source>
        <dbReference type="ARBA" id="ARBA00022748"/>
    </source>
</evidence>
<dbReference type="EMBL" id="QCXX01000005">
    <property type="protein sequence ID" value="PUV22930.1"/>
    <property type="molecule type" value="Genomic_DNA"/>
</dbReference>
<dbReference type="PANTHER" id="PTHR42852">
    <property type="entry name" value="THIOL:DISULFIDE INTERCHANGE PROTEIN DSBE"/>
    <property type="match status" value="1"/>
</dbReference>
<sequence length="209" mass="24285">MRHFFRAGEILPNQKTIKRYSTLLSILCLVSMFSLSAQTPRKESGADGLTQRPINIGDAVPDDFWKQEFTIYNNGHLSKSTLAPFRGKLLVLDFWSTTCSPCLIHQKEIAFFKNKYGNEINVVMVNSVRTRDDIQKVERLNQRLKHSDFGFKSIHSIIDDDYLHRLFPFNGFPFYVWINQNGNIQTYTMRNLLDRGYNAPFVDPTPRTK</sequence>
<dbReference type="OrthoDB" id="793244at2"/>
<evidence type="ECO:0000259" key="5">
    <source>
        <dbReference type="Pfam" id="PF13905"/>
    </source>
</evidence>
<organism evidence="6 7">
    <name type="scientific">Sphingobacterium athyrii</name>
    <dbReference type="NCBI Taxonomy" id="2152717"/>
    <lineage>
        <taxon>Bacteria</taxon>
        <taxon>Pseudomonadati</taxon>
        <taxon>Bacteroidota</taxon>
        <taxon>Sphingobacteriia</taxon>
        <taxon>Sphingobacteriales</taxon>
        <taxon>Sphingobacteriaceae</taxon>
        <taxon>Sphingobacterium</taxon>
    </lineage>
</organism>
<dbReference type="PANTHER" id="PTHR42852:SF6">
    <property type="entry name" value="THIOL:DISULFIDE INTERCHANGE PROTEIN DSBE"/>
    <property type="match status" value="1"/>
</dbReference>
<evidence type="ECO:0000256" key="4">
    <source>
        <dbReference type="ARBA" id="ARBA00023284"/>
    </source>
</evidence>
<dbReference type="GO" id="GO:0017004">
    <property type="term" value="P:cytochrome complex assembly"/>
    <property type="evidence" value="ECO:0007669"/>
    <property type="project" value="UniProtKB-KW"/>
</dbReference>
<evidence type="ECO:0000313" key="6">
    <source>
        <dbReference type="EMBL" id="PUV22930.1"/>
    </source>
</evidence>
<protein>
    <recommendedName>
        <fullName evidence="5">Thioredoxin-like fold domain-containing protein</fullName>
    </recommendedName>
</protein>
<feature type="domain" description="Thioredoxin-like fold" evidence="5">
    <location>
        <begin position="87"/>
        <end position="184"/>
    </location>
</feature>
<keyword evidence="4" id="KW-0676">Redox-active center</keyword>
<keyword evidence="3" id="KW-1015">Disulfide bond</keyword>
<dbReference type="InterPro" id="IPR036249">
    <property type="entry name" value="Thioredoxin-like_sf"/>
</dbReference>
<name>A0A363NQD0_9SPHI</name>
<gene>
    <name evidence="6" type="ORF">DCO56_18585</name>
</gene>